<dbReference type="Gene3D" id="3.90.70.10">
    <property type="entry name" value="Cysteine proteinases"/>
    <property type="match status" value="1"/>
</dbReference>
<evidence type="ECO:0000256" key="4">
    <source>
        <dbReference type="SAM" id="SignalP"/>
    </source>
</evidence>
<evidence type="ECO:0000259" key="6">
    <source>
        <dbReference type="SMART" id="SM00848"/>
    </source>
</evidence>
<dbReference type="PANTHER" id="PTHR12411">
    <property type="entry name" value="CYSTEINE PROTEASE FAMILY C1-RELATED"/>
    <property type="match status" value="1"/>
</dbReference>
<sequence length="474" mass="53387">MSHLIVIVSLVICSFSLKVIPKLEYLKGNENKLWEEWKIKYGKTYNNINEIHRKIIFMKNLMEIKMLNQRREKDVDAYFDLNQWSDLSNQEFEDLMLMKKPKRSNAKELHDTINITIPYPKGPVPINYSACNQKTLFGKLNPGEIDFCNGIEFDQQSCGSCYCVSNALALQLKWANLTYLRDGKPQYTMFSPQQLLDCEVGGYRCAGGYADSVLDFSHYVSTIDDYPYYSGREPSKRKACVKGKRTPIKLSYTIFDSAEDINIIKRIVHHYGGFVTCVYPKYWTAYRGGILRGLNCEKGVVTTHVVGIVGYGIEDGIEYVVVRNSWGKNWGLGGYIKLGADSLCGIGGNDGGDVPVSVVLHVDFSDVEYGPYGEFRNNTDVPQRLYNESAEANESSSNTESSTEASSGSQSLNSRQSEESLVVEDSSSVEPNIRPKNENHLRSITIYVLYVLVGISIVTMVVAVIILHRSIIFN</sequence>
<feature type="region of interest" description="Disordered" evidence="2">
    <location>
        <begin position="389"/>
        <end position="435"/>
    </location>
</feature>
<keyword evidence="3" id="KW-0472">Membrane</keyword>
<gene>
    <name evidence="7" type="ORF">ENUP19_0128G0036</name>
</gene>
<dbReference type="Proteomes" id="UP001628156">
    <property type="component" value="Unassembled WGS sequence"/>
</dbReference>
<evidence type="ECO:0000256" key="3">
    <source>
        <dbReference type="SAM" id="Phobius"/>
    </source>
</evidence>
<keyword evidence="3" id="KW-0812">Transmembrane</keyword>
<name>A0ABQ0DJM5_9EUKA</name>
<keyword evidence="4" id="KW-0732">Signal</keyword>
<dbReference type="SUPFAM" id="SSF54001">
    <property type="entry name" value="Cysteine proteinases"/>
    <property type="match status" value="1"/>
</dbReference>
<proteinExistence type="inferred from homology"/>
<keyword evidence="3" id="KW-1133">Transmembrane helix</keyword>
<evidence type="ECO:0000313" key="7">
    <source>
        <dbReference type="EMBL" id="GAB1223059.1"/>
    </source>
</evidence>
<evidence type="ECO:0000256" key="1">
    <source>
        <dbReference type="ARBA" id="ARBA00008455"/>
    </source>
</evidence>
<dbReference type="SMART" id="SM00645">
    <property type="entry name" value="Pept_C1"/>
    <property type="match status" value="1"/>
</dbReference>
<organism evidence="7 8">
    <name type="scientific">Entamoeba nuttalli</name>
    <dbReference type="NCBI Taxonomy" id="412467"/>
    <lineage>
        <taxon>Eukaryota</taxon>
        <taxon>Amoebozoa</taxon>
        <taxon>Evosea</taxon>
        <taxon>Archamoebae</taxon>
        <taxon>Mastigamoebida</taxon>
        <taxon>Entamoebidae</taxon>
        <taxon>Entamoeba</taxon>
    </lineage>
</organism>
<dbReference type="InterPro" id="IPR039417">
    <property type="entry name" value="Peptidase_C1A_papain-like"/>
</dbReference>
<dbReference type="Pfam" id="PF00112">
    <property type="entry name" value="Peptidase_C1"/>
    <property type="match status" value="1"/>
</dbReference>
<reference evidence="7 8" key="1">
    <citation type="journal article" date="2019" name="PLoS Negl. Trop. Dis.">
        <title>Whole genome sequencing of Entamoeba nuttalli reveals mammalian host-related molecular signatures and a novel octapeptide-repeat surface protein.</title>
        <authorList>
            <person name="Tanaka M."/>
            <person name="Makiuchi T."/>
            <person name="Komiyama T."/>
            <person name="Shiina T."/>
            <person name="Osaki K."/>
            <person name="Tachibana H."/>
        </authorList>
    </citation>
    <scope>NUCLEOTIDE SEQUENCE [LARGE SCALE GENOMIC DNA]</scope>
    <source>
        <strain evidence="7 8">P19-061405</strain>
    </source>
</reference>
<feature type="domain" description="Peptidase C1A papain C-terminal" evidence="5">
    <location>
        <begin position="141"/>
        <end position="356"/>
    </location>
</feature>
<evidence type="ECO:0000313" key="8">
    <source>
        <dbReference type="Proteomes" id="UP001628156"/>
    </source>
</evidence>
<dbReference type="CDD" id="cd02248">
    <property type="entry name" value="Peptidase_C1A"/>
    <property type="match status" value="1"/>
</dbReference>
<dbReference type="Pfam" id="PF08246">
    <property type="entry name" value="Inhibitor_I29"/>
    <property type="match status" value="1"/>
</dbReference>
<evidence type="ECO:0000256" key="2">
    <source>
        <dbReference type="SAM" id="MobiDB-lite"/>
    </source>
</evidence>
<dbReference type="InterPro" id="IPR038765">
    <property type="entry name" value="Papain-like_cys_pep_sf"/>
</dbReference>
<dbReference type="EMBL" id="BAAFRS010000128">
    <property type="protein sequence ID" value="GAB1223059.1"/>
    <property type="molecule type" value="Genomic_DNA"/>
</dbReference>
<dbReference type="SMART" id="SM00848">
    <property type="entry name" value="Inhibitor_I29"/>
    <property type="match status" value="1"/>
</dbReference>
<keyword evidence="8" id="KW-1185">Reference proteome</keyword>
<feature type="compositionally biased region" description="Low complexity" evidence="2">
    <location>
        <begin position="389"/>
        <end position="430"/>
    </location>
</feature>
<feature type="domain" description="Cathepsin propeptide inhibitor" evidence="6">
    <location>
        <begin position="34"/>
        <end position="92"/>
    </location>
</feature>
<dbReference type="InterPro" id="IPR013128">
    <property type="entry name" value="Peptidase_C1A"/>
</dbReference>
<accession>A0ABQ0DJM5</accession>
<comment type="caution">
    <text evidence="7">The sequence shown here is derived from an EMBL/GenBank/DDBJ whole genome shotgun (WGS) entry which is preliminary data.</text>
</comment>
<evidence type="ECO:0000259" key="5">
    <source>
        <dbReference type="SMART" id="SM00645"/>
    </source>
</evidence>
<evidence type="ECO:0008006" key="9">
    <source>
        <dbReference type="Google" id="ProtNLM"/>
    </source>
</evidence>
<dbReference type="InterPro" id="IPR013201">
    <property type="entry name" value="Prot_inhib_I29"/>
</dbReference>
<feature type="signal peptide" evidence="4">
    <location>
        <begin position="1"/>
        <end position="16"/>
    </location>
</feature>
<protein>
    <recommendedName>
        <fullName evidence="9">Cysteine protease</fullName>
    </recommendedName>
</protein>
<comment type="similarity">
    <text evidence="1">Belongs to the peptidase C1 family.</text>
</comment>
<feature type="chain" id="PRO_5046612135" description="Cysteine protease" evidence="4">
    <location>
        <begin position="17"/>
        <end position="474"/>
    </location>
</feature>
<dbReference type="InterPro" id="IPR000668">
    <property type="entry name" value="Peptidase_C1A_C"/>
</dbReference>
<feature type="transmembrane region" description="Helical" evidence="3">
    <location>
        <begin position="444"/>
        <end position="467"/>
    </location>
</feature>